<evidence type="ECO:0008006" key="3">
    <source>
        <dbReference type="Google" id="ProtNLM"/>
    </source>
</evidence>
<dbReference type="InterPro" id="IPR029055">
    <property type="entry name" value="Ntn_hydrolases_N"/>
</dbReference>
<dbReference type="InterPro" id="IPR000101">
    <property type="entry name" value="GGT_peptidase"/>
</dbReference>
<keyword evidence="2" id="KW-1185">Reference proteome</keyword>
<reference evidence="1" key="1">
    <citation type="journal article" date="2020" name="Fungal Divers.">
        <title>Resolving the Mortierellaceae phylogeny through synthesis of multi-gene phylogenetics and phylogenomics.</title>
        <authorList>
            <person name="Vandepol N."/>
            <person name="Liber J."/>
            <person name="Desiro A."/>
            <person name="Na H."/>
            <person name="Kennedy M."/>
            <person name="Barry K."/>
            <person name="Grigoriev I.V."/>
            <person name="Miller A.N."/>
            <person name="O'Donnell K."/>
            <person name="Stajich J.E."/>
            <person name="Bonito G."/>
        </authorList>
    </citation>
    <scope>NUCLEOTIDE SEQUENCE</scope>
    <source>
        <strain evidence="1">BC1065</strain>
    </source>
</reference>
<protein>
    <recommendedName>
        <fullName evidence="3">Gamma-glutamyltransferase</fullName>
    </recommendedName>
</protein>
<dbReference type="Pfam" id="PF01019">
    <property type="entry name" value="G_glu_transpept"/>
    <property type="match status" value="1"/>
</dbReference>
<dbReference type="EMBL" id="JAAAJB010000706">
    <property type="protein sequence ID" value="KAG0251914.1"/>
    <property type="molecule type" value="Genomic_DNA"/>
</dbReference>
<dbReference type="PANTHER" id="PTHR11686:SF9">
    <property type="entry name" value="RE13973P"/>
    <property type="match status" value="1"/>
</dbReference>
<dbReference type="GO" id="GO:0000324">
    <property type="term" value="C:fungal-type vacuole"/>
    <property type="evidence" value="ECO:0007669"/>
    <property type="project" value="TreeGrafter"/>
</dbReference>
<proteinExistence type="predicted"/>
<dbReference type="SUPFAM" id="SSF56235">
    <property type="entry name" value="N-terminal nucleophile aminohydrolases (Ntn hydrolases)"/>
    <property type="match status" value="1"/>
</dbReference>
<evidence type="ECO:0000313" key="2">
    <source>
        <dbReference type="Proteomes" id="UP000807716"/>
    </source>
</evidence>
<dbReference type="GO" id="GO:0036374">
    <property type="term" value="F:glutathione hydrolase activity"/>
    <property type="evidence" value="ECO:0007669"/>
    <property type="project" value="InterPro"/>
</dbReference>
<dbReference type="InterPro" id="IPR043137">
    <property type="entry name" value="GGT_ssub_C"/>
</dbReference>
<dbReference type="PANTHER" id="PTHR11686">
    <property type="entry name" value="GAMMA GLUTAMYL TRANSPEPTIDASE"/>
    <property type="match status" value="1"/>
</dbReference>
<comment type="caution">
    <text evidence="1">The sequence shown here is derived from an EMBL/GenBank/DDBJ whole genome shotgun (WGS) entry which is preliminary data.</text>
</comment>
<dbReference type="AlphaFoldDB" id="A0A9P6PSJ4"/>
<dbReference type="GO" id="GO:0006751">
    <property type="term" value="P:glutathione catabolic process"/>
    <property type="evidence" value="ECO:0007669"/>
    <property type="project" value="InterPro"/>
</dbReference>
<dbReference type="Gene3D" id="3.60.20.40">
    <property type="match status" value="1"/>
</dbReference>
<organism evidence="1 2">
    <name type="scientific">Actinomortierella ambigua</name>
    <dbReference type="NCBI Taxonomy" id="1343610"/>
    <lineage>
        <taxon>Eukaryota</taxon>
        <taxon>Fungi</taxon>
        <taxon>Fungi incertae sedis</taxon>
        <taxon>Mucoromycota</taxon>
        <taxon>Mortierellomycotina</taxon>
        <taxon>Mortierellomycetes</taxon>
        <taxon>Mortierellales</taxon>
        <taxon>Mortierellaceae</taxon>
        <taxon>Actinomortierella</taxon>
    </lineage>
</organism>
<dbReference type="GO" id="GO:0005886">
    <property type="term" value="C:plasma membrane"/>
    <property type="evidence" value="ECO:0007669"/>
    <property type="project" value="TreeGrafter"/>
</dbReference>
<dbReference type="OrthoDB" id="2412409at2759"/>
<evidence type="ECO:0000313" key="1">
    <source>
        <dbReference type="EMBL" id="KAG0251914.1"/>
    </source>
</evidence>
<accession>A0A9P6PSJ4</accession>
<name>A0A9P6PSJ4_9FUNG</name>
<sequence>TILNVYNFDMNIMEAIESPRVHHQLMPHVADFESGYSTKAIEFARTRGHNVTVFDIRLAKAEIQGVMRLEDGYAYAASDSRKHGIAAGY</sequence>
<gene>
    <name evidence="1" type="ORF">DFQ27_008420</name>
</gene>
<feature type="non-terminal residue" evidence="1">
    <location>
        <position position="1"/>
    </location>
</feature>
<dbReference type="Proteomes" id="UP000807716">
    <property type="component" value="Unassembled WGS sequence"/>
</dbReference>